<evidence type="ECO:0000256" key="1">
    <source>
        <dbReference type="SAM" id="MobiDB-lite"/>
    </source>
</evidence>
<protein>
    <submittedName>
        <fullName evidence="2">Uncharacterized protein</fullName>
    </submittedName>
</protein>
<dbReference type="Proteomes" id="UP000026962">
    <property type="component" value="Chromosome 7"/>
</dbReference>
<feature type="region of interest" description="Disordered" evidence="1">
    <location>
        <begin position="62"/>
        <end position="119"/>
    </location>
</feature>
<reference evidence="2" key="2">
    <citation type="submission" date="2018-05" db="EMBL/GenBank/DDBJ databases">
        <title>OpunRS2 (Oryza punctata Reference Sequence Version 2).</title>
        <authorList>
            <person name="Zhang J."/>
            <person name="Kudrna D."/>
            <person name="Lee S."/>
            <person name="Talag J."/>
            <person name="Welchert J."/>
            <person name="Wing R.A."/>
        </authorList>
    </citation>
    <scope>NUCLEOTIDE SEQUENCE [LARGE SCALE GENOMIC DNA]</scope>
</reference>
<evidence type="ECO:0000313" key="3">
    <source>
        <dbReference type="Proteomes" id="UP000026962"/>
    </source>
</evidence>
<feature type="compositionally biased region" description="Basic and acidic residues" evidence="1">
    <location>
        <begin position="62"/>
        <end position="77"/>
    </location>
</feature>
<keyword evidence="3" id="KW-1185">Reference proteome</keyword>
<proteinExistence type="predicted"/>
<dbReference type="Gramene" id="OPUNC07G25560.1">
    <property type="protein sequence ID" value="OPUNC07G25560.1"/>
    <property type="gene ID" value="OPUNC07G25560"/>
</dbReference>
<dbReference type="EnsemblPlants" id="OPUNC07G25560.1">
    <property type="protein sequence ID" value="OPUNC07G25560.1"/>
    <property type="gene ID" value="OPUNC07G25560"/>
</dbReference>
<evidence type="ECO:0000313" key="2">
    <source>
        <dbReference type="EnsemblPlants" id="OPUNC07G25560.1"/>
    </source>
</evidence>
<name>A0A0E0LQ34_ORYPU</name>
<sequence length="119" mass="12778">MYIYLGAPNLWGPKHVHTLHLPLYGLEDINISHQHPRSLPPSSCYHRLPKPDPASLVLDLAEERGSGGTPMKEERSRWWGRGRGIGDAGGERGGGVGERGEGAAAPVRPANPGAAEGDW</sequence>
<reference evidence="2" key="1">
    <citation type="submission" date="2015-04" db="UniProtKB">
        <authorList>
            <consortium name="EnsemblPlants"/>
        </authorList>
    </citation>
    <scope>IDENTIFICATION</scope>
</reference>
<feature type="compositionally biased region" description="Gly residues" evidence="1">
    <location>
        <begin position="81"/>
        <end position="97"/>
    </location>
</feature>
<organism evidence="2">
    <name type="scientific">Oryza punctata</name>
    <name type="common">Red rice</name>
    <dbReference type="NCBI Taxonomy" id="4537"/>
    <lineage>
        <taxon>Eukaryota</taxon>
        <taxon>Viridiplantae</taxon>
        <taxon>Streptophyta</taxon>
        <taxon>Embryophyta</taxon>
        <taxon>Tracheophyta</taxon>
        <taxon>Spermatophyta</taxon>
        <taxon>Magnoliopsida</taxon>
        <taxon>Liliopsida</taxon>
        <taxon>Poales</taxon>
        <taxon>Poaceae</taxon>
        <taxon>BOP clade</taxon>
        <taxon>Oryzoideae</taxon>
        <taxon>Oryzeae</taxon>
        <taxon>Oryzinae</taxon>
        <taxon>Oryza</taxon>
    </lineage>
</organism>
<accession>A0A0E0LQ34</accession>
<dbReference type="AlphaFoldDB" id="A0A0E0LQ34"/>
<dbReference type="HOGENOM" id="CLU_2065324_0_0_1"/>